<dbReference type="InterPro" id="IPR000524">
    <property type="entry name" value="Tscrpt_reg_HTH_GntR"/>
</dbReference>
<dbReference type="SMART" id="SM00895">
    <property type="entry name" value="FCD"/>
    <property type="match status" value="1"/>
</dbReference>
<dbReference type="EMBL" id="JAQSIO010000006">
    <property type="protein sequence ID" value="MDD0816055.1"/>
    <property type="molecule type" value="Genomic_DNA"/>
</dbReference>
<dbReference type="PRINTS" id="PR00035">
    <property type="entry name" value="HTHGNTR"/>
</dbReference>
<proteinExistence type="predicted"/>
<keyword evidence="2" id="KW-0238">DNA-binding</keyword>
<evidence type="ECO:0000256" key="2">
    <source>
        <dbReference type="ARBA" id="ARBA00023125"/>
    </source>
</evidence>
<dbReference type="PANTHER" id="PTHR43537">
    <property type="entry name" value="TRANSCRIPTIONAL REGULATOR, GNTR FAMILY"/>
    <property type="match status" value="1"/>
</dbReference>
<name>A0ABT5MI57_9BURK</name>
<dbReference type="RefSeq" id="WP_273927753.1">
    <property type="nucleotide sequence ID" value="NZ_JAQSIN010000004.1"/>
</dbReference>
<dbReference type="InterPro" id="IPR008920">
    <property type="entry name" value="TF_FadR/GntR_C"/>
</dbReference>
<dbReference type="SMART" id="SM00345">
    <property type="entry name" value="HTH_GNTR"/>
    <property type="match status" value="1"/>
</dbReference>
<gene>
    <name evidence="5" type="ORF">PSQ39_15565</name>
</gene>
<dbReference type="Gene3D" id="1.20.120.530">
    <property type="entry name" value="GntR ligand-binding domain-like"/>
    <property type="match status" value="1"/>
</dbReference>
<sequence length="260" mass="27680">MPSRFQSVTPGARLSDQVADALAAEIKAGRLAVGAKLPTEAVLVEQFAVSRTVVREAVSRLKSLGLVDSRQGSGVYVRPQGIAPLNFDAGHTASKSAVVQMVEVRRALEAEVAGLAAQRRSAEDVQRVREAIDALHAAVRAGGDGVNEDVQFHRAIADAASNPFLISTLEYLSQFLRGATQVTRANEARRADFARQVAEEHERIYQAIAAGDPVAARAAAAGHMDNAIGRIEQADPAFWQQQGEALARPLTTALASDTPR</sequence>
<evidence type="ECO:0000256" key="1">
    <source>
        <dbReference type="ARBA" id="ARBA00023015"/>
    </source>
</evidence>
<dbReference type="PROSITE" id="PS50949">
    <property type="entry name" value="HTH_GNTR"/>
    <property type="match status" value="1"/>
</dbReference>
<feature type="domain" description="HTH gntR-type" evidence="4">
    <location>
        <begin position="12"/>
        <end position="80"/>
    </location>
</feature>
<comment type="caution">
    <text evidence="5">The sequence shown here is derived from an EMBL/GenBank/DDBJ whole genome shotgun (WGS) entry which is preliminary data.</text>
</comment>
<keyword evidence="6" id="KW-1185">Reference proteome</keyword>
<keyword evidence="3" id="KW-0804">Transcription</keyword>
<dbReference type="Pfam" id="PF07729">
    <property type="entry name" value="FCD"/>
    <property type="match status" value="1"/>
</dbReference>
<dbReference type="InterPro" id="IPR036390">
    <property type="entry name" value="WH_DNA-bd_sf"/>
</dbReference>
<dbReference type="PANTHER" id="PTHR43537:SF5">
    <property type="entry name" value="UXU OPERON TRANSCRIPTIONAL REGULATOR"/>
    <property type="match status" value="1"/>
</dbReference>
<dbReference type="SUPFAM" id="SSF46785">
    <property type="entry name" value="Winged helix' DNA-binding domain"/>
    <property type="match status" value="1"/>
</dbReference>
<dbReference type="InterPro" id="IPR036388">
    <property type="entry name" value="WH-like_DNA-bd_sf"/>
</dbReference>
<evidence type="ECO:0000313" key="6">
    <source>
        <dbReference type="Proteomes" id="UP001528672"/>
    </source>
</evidence>
<reference evidence="5 6" key="1">
    <citation type="submission" date="2023-02" db="EMBL/GenBank/DDBJ databases">
        <title>Bacterial whole genome sequence for Curvibacter sp. HBC28.</title>
        <authorList>
            <person name="Le V."/>
            <person name="Ko S.-R."/>
            <person name="Ahn C.-Y."/>
            <person name="Oh H.-M."/>
        </authorList>
    </citation>
    <scope>NUCLEOTIDE SEQUENCE [LARGE SCALE GENOMIC DNA]</scope>
    <source>
        <strain evidence="5 6">HBC28</strain>
    </source>
</reference>
<dbReference type="Gene3D" id="1.10.10.10">
    <property type="entry name" value="Winged helix-like DNA-binding domain superfamily/Winged helix DNA-binding domain"/>
    <property type="match status" value="1"/>
</dbReference>
<evidence type="ECO:0000259" key="4">
    <source>
        <dbReference type="PROSITE" id="PS50949"/>
    </source>
</evidence>
<dbReference type="Proteomes" id="UP001528672">
    <property type="component" value="Unassembled WGS sequence"/>
</dbReference>
<protein>
    <submittedName>
        <fullName evidence="5">FadR/GntR family transcriptional regulator</fullName>
    </submittedName>
</protein>
<dbReference type="InterPro" id="IPR011711">
    <property type="entry name" value="GntR_C"/>
</dbReference>
<evidence type="ECO:0000256" key="3">
    <source>
        <dbReference type="ARBA" id="ARBA00023163"/>
    </source>
</evidence>
<keyword evidence="1" id="KW-0805">Transcription regulation</keyword>
<evidence type="ECO:0000313" key="5">
    <source>
        <dbReference type="EMBL" id="MDD0816055.1"/>
    </source>
</evidence>
<dbReference type="SUPFAM" id="SSF48008">
    <property type="entry name" value="GntR ligand-binding domain-like"/>
    <property type="match status" value="1"/>
</dbReference>
<organism evidence="5 6">
    <name type="scientific">Curvibacter microcysteis</name>
    <dbReference type="NCBI Taxonomy" id="3026419"/>
    <lineage>
        <taxon>Bacteria</taxon>
        <taxon>Pseudomonadati</taxon>
        <taxon>Pseudomonadota</taxon>
        <taxon>Betaproteobacteria</taxon>
        <taxon>Burkholderiales</taxon>
        <taxon>Comamonadaceae</taxon>
        <taxon>Curvibacter</taxon>
    </lineage>
</organism>
<accession>A0ABT5MI57</accession>
<dbReference type="Pfam" id="PF00392">
    <property type="entry name" value="GntR"/>
    <property type="match status" value="1"/>
</dbReference>
<dbReference type="CDD" id="cd07377">
    <property type="entry name" value="WHTH_GntR"/>
    <property type="match status" value="1"/>
</dbReference>